<dbReference type="EMBL" id="JQCQ01000011">
    <property type="protein sequence ID" value="KRO25368.1"/>
    <property type="molecule type" value="Genomic_DNA"/>
</dbReference>
<evidence type="ECO:0000313" key="2">
    <source>
        <dbReference type="EMBL" id="KRO25368.1"/>
    </source>
</evidence>
<accession>A0A0R2NHW4</accession>
<dbReference type="InterPro" id="IPR003772">
    <property type="entry name" value="YceD"/>
</dbReference>
<proteinExistence type="predicted"/>
<protein>
    <submittedName>
        <fullName evidence="2">Metal-binding protein</fullName>
    </submittedName>
</protein>
<organism evidence="2 3">
    <name type="scientific">Pediococcus argentinicus</name>
    <dbReference type="NCBI Taxonomy" id="480391"/>
    <lineage>
        <taxon>Bacteria</taxon>
        <taxon>Bacillati</taxon>
        <taxon>Bacillota</taxon>
        <taxon>Bacilli</taxon>
        <taxon>Lactobacillales</taxon>
        <taxon>Lactobacillaceae</taxon>
        <taxon>Pediococcus</taxon>
    </lineage>
</organism>
<dbReference type="OrthoDB" id="9790372at2"/>
<gene>
    <name evidence="2" type="ORF">IV88_GL000205</name>
</gene>
<dbReference type="Proteomes" id="UP000051249">
    <property type="component" value="Unassembled WGS sequence"/>
</dbReference>
<feature type="region of interest" description="Disordered" evidence="1">
    <location>
        <begin position="137"/>
        <end position="163"/>
    </location>
</feature>
<evidence type="ECO:0000313" key="3">
    <source>
        <dbReference type="Proteomes" id="UP000051249"/>
    </source>
</evidence>
<comment type="caution">
    <text evidence="2">The sequence shown here is derived from an EMBL/GenBank/DDBJ whole genome shotgun (WGS) entry which is preliminary data.</text>
</comment>
<name>A0A0R2NHW4_9LACO</name>
<dbReference type="Pfam" id="PF02620">
    <property type="entry name" value="YceD"/>
    <property type="match status" value="1"/>
</dbReference>
<dbReference type="PATRIC" id="fig|480391.4.peg.208"/>
<reference evidence="2 3" key="1">
    <citation type="journal article" date="2015" name="Genome Announc.">
        <title>Expanding the biotechnology potential of lactobacilli through comparative genomics of 213 strains and associated genera.</title>
        <authorList>
            <person name="Sun Z."/>
            <person name="Harris H.M."/>
            <person name="McCann A."/>
            <person name="Guo C."/>
            <person name="Argimon S."/>
            <person name="Zhang W."/>
            <person name="Yang X."/>
            <person name="Jeffery I.B."/>
            <person name="Cooney J.C."/>
            <person name="Kagawa T.F."/>
            <person name="Liu W."/>
            <person name="Song Y."/>
            <person name="Salvetti E."/>
            <person name="Wrobel A."/>
            <person name="Rasinkangas P."/>
            <person name="Parkhill J."/>
            <person name="Rea M.C."/>
            <person name="O'Sullivan O."/>
            <person name="Ritari J."/>
            <person name="Douillard F.P."/>
            <person name="Paul Ross R."/>
            <person name="Yang R."/>
            <person name="Briner A.E."/>
            <person name="Felis G.E."/>
            <person name="de Vos W.M."/>
            <person name="Barrangou R."/>
            <person name="Klaenhammer T.R."/>
            <person name="Caufield P.W."/>
            <person name="Cui Y."/>
            <person name="Zhang H."/>
            <person name="O'Toole P.W."/>
        </authorList>
    </citation>
    <scope>NUCLEOTIDE SEQUENCE [LARGE SCALE GENOMIC DNA]</scope>
    <source>
        <strain evidence="2 3">DSM 23026</strain>
    </source>
</reference>
<sequence>MSWNFSELRKHKEPFAFDEILDLSDSLKQRFPEQVLDSSKFEFKGLATADNGSVIIDATIKGSLVVPSSRSLQPVTLPIDTMISEIYVEDGDKLDDYADDEVVIVVDHDKVNITEAVEDNIILQVPMQILTPEEESKGIMPTGNEWSVISEDEESEERTQKVDPRLAKLKDLFDEDSE</sequence>
<dbReference type="AlphaFoldDB" id="A0A0R2NHW4"/>
<evidence type="ECO:0000256" key="1">
    <source>
        <dbReference type="SAM" id="MobiDB-lite"/>
    </source>
</evidence>
<keyword evidence="3" id="KW-1185">Reference proteome</keyword>
<dbReference type="RefSeq" id="WP_057798977.1">
    <property type="nucleotide sequence ID" value="NZ_BJZZ01000010.1"/>
</dbReference>